<dbReference type="CDD" id="cd18873">
    <property type="entry name" value="NUDIX_NadM_like"/>
    <property type="match status" value="1"/>
</dbReference>
<dbReference type="AlphaFoldDB" id="A0A1L7I8J5"/>
<sequence length="139" mass="16016">MKEQKIALTVDCVIFCKVENQFKVLLVQRKNDPFKDQWALPGGFVDEGEDLEAAARRELKEETGIEVPHIEQVQAFGKPNRDPRGHTVSIAFLSRIYCEEELQPADDAKDARWFEIEKVIDMNLAFDHDEIINVAQQFL</sequence>
<dbReference type="RefSeq" id="WP_083645517.1">
    <property type="nucleotide sequence ID" value="NZ_AMRU01000004.1"/>
</dbReference>
<evidence type="ECO:0000256" key="1">
    <source>
        <dbReference type="ARBA" id="ARBA00022801"/>
    </source>
</evidence>
<evidence type="ECO:0000313" key="3">
    <source>
        <dbReference type="EMBL" id="APU69928.1"/>
    </source>
</evidence>
<evidence type="ECO:0000256" key="2">
    <source>
        <dbReference type="RuleBase" id="RU003476"/>
    </source>
</evidence>
<dbReference type="PANTHER" id="PTHR43736:SF5">
    <property type="entry name" value="NUDIX HYDROLASE DOMAIN-CONTAINING PROTEIN"/>
    <property type="match status" value="1"/>
</dbReference>
<evidence type="ECO:0000313" key="4">
    <source>
        <dbReference type="Proteomes" id="UP000186230"/>
    </source>
</evidence>
<dbReference type="GO" id="GO:0047631">
    <property type="term" value="F:ADP-ribose diphosphatase activity"/>
    <property type="evidence" value="ECO:0007669"/>
    <property type="project" value="UniProtKB-EC"/>
</dbReference>
<dbReference type="InterPro" id="IPR000086">
    <property type="entry name" value="NUDIX_hydrolase_dom"/>
</dbReference>
<dbReference type="PRINTS" id="PR00502">
    <property type="entry name" value="NUDIXFAMILY"/>
</dbReference>
<dbReference type="EC" id="3.6.1.13" evidence="3"/>
<dbReference type="KEGG" id="gfl:GRFL_3204"/>
<gene>
    <name evidence="3" type="ORF">GRFL_3204</name>
</gene>
<dbReference type="EMBL" id="CP016359">
    <property type="protein sequence ID" value="APU69928.1"/>
    <property type="molecule type" value="Genomic_DNA"/>
</dbReference>
<reference evidence="3 4" key="1">
    <citation type="submission" date="2016-07" db="EMBL/GenBank/DDBJ databases">
        <title>Multi-omics approach to identify versatile polysaccharide utilization systems of a marine flavobacterium Gramella flava.</title>
        <authorList>
            <person name="Tang K."/>
        </authorList>
    </citation>
    <scope>NUCLEOTIDE SEQUENCE [LARGE SCALE GENOMIC DNA]</scope>
    <source>
        <strain evidence="3 4">JLT2011</strain>
    </source>
</reference>
<dbReference type="STRING" id="1229726.GRFL_3204"/>
<dbReference type="PANTHER" id="PTHR43736">
    <property type="entry name" value="ADP-RIBOSE PYROPHOSPHATASE"/>
    <property type="match status" value="1"/>
</dbReference>
<keyword evidence="4" id="KW-1185">Reference proteome</keyword>
<proteinExistence type="inferred from homology"/>
<comment type="similarity">
    <text evidence="2">Belongs to the Nudix hydrolase family.</text>
</comment>
<dbReference type="InterPro" id="IPR020084">
    <property type="entry name" value="NUDIX_hydrolase_CS"/>
</dbReference>
<name>A0A1L7I8J5_9FLAO</name>
<dbReference type="Proteomes" id="UP000186230">
    <property type="component" value="Chromosome"/>
</dbReference>
<dbReference type="SUPFAM" id="SSF55811">
    <property type="entry name" value="Nudix"/>
    <property type="match status" value="1"/>
</dbReference>
<dbReference type="Gene3D" id="3.90.79.10">
    <property type="entry name" value="Nucleoside Triphosphate Pyrophosphohydrolase"/>
    <property type="match status" value="1"/>
</dbReference>
<dbReference type="InterPro" id="IPR015797">
    <property type="entry name" value="NUDIX_hydrolase-like_dom_sf"/>
</dbReference>
<organism evidence="3 4">
    <name type="scientific">Christiangramia flava JLT2011</name>
    <dbReference type="NCBI Taxonomy" id="1229726"/>
    <lineage>
        <taxon>Bacteria</taxon>
        <taxon>Pseudomonadati</taxon>
        <taxon>Bacteroidota</taxon>
        <taxon>Flavobacteriia</taxon>
        <taxon>Flavobacteriales</taxon>
        <taxon>Flavobacteriaceae</taxon>
        <taxon>Christiangramia</taxon>
    </lineage>
</organism>
<protein>
    <submittedName>
        <fullName evidence="3">ADP-ribose pyrophosphatase</fullName>
        <ecNumber evidence="3">3.6.1.13</ecNumber>
    </submittedName>
</protein>
<dbReference type="PROSITE" id="PS00893">
    <property type="entry name" value="NUDIX_BOX"/>
    <property type="match status" value="1"/>
</dbReference>
<dbReference type="InterPro" id="IPR020476">
    <property type="entry name" value="Nudix_hydrolase"/>
</dbReference>
<dbReference type="PROSITE" id="PS51462">
    <property type="entry name" value="NUDIX"/>
    <property type="match status" value="1"/>
</dbReference>
<dbReference type="Pfam" id="PF00293">
    <property type="entry name" value="NUDIX"/>
    <property type="match status" value="1"/>
</dbReference>
<accession>A0A1L7I8J5</accession>
<keyword evidence="1 2" id="KW-0378">Hydrolase</keyword>
<dbReference type="OrthoDB" id="9786141at2"/>